<dbReference type="PANTHER" id="PTHR45646">
    <property type="entry name" value="SERINE/THREONINE-PROTEIN KINASE DOA-RELATED"/>
    <property type="match status" value="1"/>
</dbReference>
<keyword evidence="1 7" id="KW-0723">Serine/threonine-protein kinase</keyword>
<evidence type="ECO:0000256" key="8">
    <source>
        <dbReference type="SAM" id="MobiDB-lite"/>
    </source>
</evidence>
<evidence type="ECO:0000256" key="2">
    <source>
        <dbReference type="ARBA" id="ARBA00022679"/>
    </source>
</evidence>
<feature type="compositionally biased region" description="Polar residues" evidence="8">
    <location>
        <begin position="1"/>
        <end position="16"/>
    </location>
</feature>
<dbReference type="InterPro" id="IPR011009">
    <property type="entry name" value="Kinase-like_dom_sf"/>
</dbReference>
<evidence type="ECO:0000313" key="11">
    <source>
        <dbReference type="Proteomes" id="UP000027222"/>
    </source>
</evidence>
<dbReference type="InterPro" id="IPR051175">
    <property type="entry name" value="CLK_kinases"/>
</dbReference>
<keyword evidence="5 6" id="KW-0067">ATP-binding</keyword>
<comment type="similarity">
    <text evidence="7">Belongs to the protein kinase superfamily.</text>
</comment>
<dbReference type="SMART" id="SM00220">
    <property type="entry name" value="S_TKc"/>
    <property type="match status" value="1"/>
</dbReference>
<reference evidence="11" key="1">
    <citation type="journal article" date="2014" name="Proc. Natl. Acad. Sci. U.S.A.">
        <title>Extensive sampling of basidiomycete genomes demonstrates inadequacy of the white-rot/brown-rot paradigm for wood decay fungi.</title>
        <authorList>
            <person name="Riley R."/>
            <person name="Salamov A.A."/>
            <person name="Brown D.W."/>
            <person name="Nagy L.G."/>
            <person name="Floudas D."/>
            <person name="Held B.W."/>
            <person name="Levasseur A."/>
            <person name="Lombard V."/>
            <person name="Morin E."/>
            <person name="Otillar R."/>
            <person name="Lindquist E.A."/>
            <person name="Sun H."/>
            <person name="LaButti K.M."/>
            <person name="Schmutz J."/>
            <person name="Jabbour D."/>
            <person name="Luo H."/>
            <person name="Baker S.E."/>
            <person name="Pisabarro A.G."/>
            <person name="Walton J.D."/>
            <person name="Blanchette R.A."/>
            <person name="Henrissat B."/>
            <person name="Martin F."/>
            <person name="Cullen D."/>
            <person name="Hibbett D.S."/>
            <person name="Grigoriev I.V."/>
        </authorList>
    </citation>
    <scope>NUCLEOTIDE SEQUENCE [LARGE SCALE GENOMIC DNA]</scope>
    <source>
        <strain evidence="11">CBS 339.88</strain>
    </source>
</reference>
<keyword evidence="11" id="KW-1185">Reference proteome</keyword>
<feature type="domain" description="Protein kinase" evidence="9">
    <location>
        <begin position="60"/>
        <end position="416"/>
    </location>
</feature>
<evidence type="ECO:0000256" key="1">
    <source>
        <dbReference type="ARBA" id="ARBA00022527"/>
    </source>
</evidence>
<dbReference type="Pfam" id="PF00069">
    <property type="entry name" value="Pkinase"/>
    <property type="match status" value="2"/>
</dbReference>
<evidence type="ECO:0000256" key="3">
    <source>
        <dbReference type="ARBA" id="ARBA00022741"/>
    </source>
</evidence>
<proteinExistence type="inferred from homology"/>
<dbReference type="PANTHER" id="PTHR45646:SF11">
    <property type="entry name" value="SERINE_THREONINE-PROTEIN KINASE DOA"/>
    <property type="match status" value="1"/>
</dbReference>
<dbReference type="InterPro" id="IPR008271">
    <property type="entry name" value="Ser/Thr_kinase_AS"/>
</dbReference>
<dbReference type="Gene3D" id="1.10.510.10">
    <property type="entry name" value="Transferase(Phosphotransferase) domain 1"/>
    <property type="match status" value="1"/>
</dbReference>
<organism evidence="10 11">
    <name type="scientific">Galerina marginata (strain CBS 339.88)</name>
    <dbReference type="NCBI Taxonomy" id="685588"/>
    <lineage>
        <taxon>Eukaryota</taxon>
        <taxon>Fungi</taxon>
        <taxon>Dikarya</taxon>
        <taxon>Basidiomycota</taxon>
        <taxon>Agaricomycotina</taxon>
        <taxon>Agaricomycetes</taxon>
        <taxon>Agaricomycetidae</taxon>
        <taxon>Agaricales</taxon>
        <taxon>Agaricineae</taxon>
        <taxon>Strophariaceae</taxon>
        <taxon>Galerina</taxon>
    </lineage>
</organism>
<keyword evidence="2" id="KW-0808">Transferase</keyword>
<accession>A0A067SVS6</accession>
<dbReference type="Gene3D" id="3.30.200.20">
    <property type="entry name" value="Phosphorylase Kinase, domain 1"/>
    <property type="match status" value="1"/>
</dbReference>
<dbReference type="GO" id="GO:0043484">
    <property type="term" value="P:regulation of RNA splicing"/>
    <property type="evidence" value="ECO:0007669"/>
    <property type="project" value="TreeGrafter"/>
</dbReference>
<feature type="region of interest" description="Disordered" evidence="8">
    <location>
        <begin position="1"/>
        <end position="20"/>
    </location>
</feature>
<keyword evidence="4" id="KW-0418">Kinase</keyword>
<dbReference type="AlphaFoldDB" id="A0A067SVS6"/>
<dbReference type="EMBL" id="KL142391">
    <property type="protein sequence ID" value="KDR71809.1"/>
    <property type="molecule type" value="Genomic_DNA"/>
</dbReference>
<name>A0A067SVS6_GALM3</name>
<dbReference type="InterPro" id="IPR017441">
    <property type="entry name" value="Protein_kinase_ATP_BS"/>
</dbReference>
<protein>
    <recommendedName>
        <fullName evidence="9">Protein kinase domain-containing protein</fullName>
    </recommendedName>
</protein>
<dbReference type="STRING" id="685588.A0A067SVS6"/>
<evidence type="ECO:0000259" key="9">
    <source>
        <dbReference type="PROSITE" id="PS50011"/>
    </source>
</evidence>
<dbReference type="GO" id="GO:0005524">
    <property type="term" value="F:ATP binding"/>
    <property type="evidence" value="ECO:0007669"/>
    <property type="project" value="UniProtKB-UniRule"/>
</dbReference>
<evidence type="ECO:0000256" key="5">
    <source>
        <dbReference type="ARBA" id="ARBA00022840"/>
    </source>
</evidence>
<dbReference type="OrthoDB" id="5979581at2759"/>
<sequence>MSTDAGRSGAPTNQHFSVGPDGKPCVDLTFIEEPLGMPGSDGYGWPQFAFGEAIGPDKRYTIVRKLGWGMSSSTWLARDQKENKFVAVKGLTGYTTGLIPKGLVWEPEALNLLSTSSNTSPHCLKLLSSFTVPGKGSAGEHLCLITQLLGGDVKSLHECQNGNVFPFQLAKRILLHVLRGIAHAHRCGVVHTDLKHDNIFFDTGISTTEIEKLLASEPARRHPPEMSQDGIVQAAVSQPLPVPTLAEAMKRTYVVADFGSAQPITNHQVDEITAYPLRPPEIFIGGPWNEKVDIWTFGCLIFELVTSRALFKYEPDPKLKLEETEYILYQMICSTGEDFGEEQLSVSRFGEKYFDTTCNLRADPALINYPFELFIRVYKVIPEPDIVSTATLMRRCLRLDPADRASAEELLADPWFAGGD</sequence>
<dbReference type="PROSITE" id="PS50011">
    <property type="entry name" value="PROTEIN_KINASE_DOM"/>
    <property type="match status" value="1"/>
</dbReference>
<evidence type="ECO:0000256" key="6">
    <source>
        <dbReference type="PROSITE-ProRule" id="PRU10141"/>
    </source>
</evidence>
<evidence type="ECO:0000256" key="7">
    <source>
        <dbReference type="RuleBase" id="RU000304"/>
    </source>
</evidence>
<dbReference type="SUPFAM" id="SSF56112">
    <property type="entry name" value="Protein kinase-like (PK-like)"/>
    <property type="match status" value="1"/>
</dbReference>
<dbReference type="PROSITE" id="PS00107">
    <property type="entry name" value="PROTEIN_KINASE_ATP"/>
    <property type="match status" value="1"/>
</dbReference>
<evidence type="ECO:0000256" key="4">
    <source>
        <dbReference type="ARBA" id="ARBA00022777"/>
    </source>
</evidence>
<feature type="binding site" evidence="6">
    <location>
        <position position="89"/>
    </location>
    <ligand>
        <name>ATP</name>
        <dbReference type="ChEBI" id="CHEBI:30616"/>
    </ligand>
</feature>
<dbReference type="InterPro" id="IPR000719">
    <property type="entry name" value="Prot_kinase_dom"/>
</dbReference>
<gene>
    <name evidence="10" type="ORF">GALMADRAFT_143593</name>
</gene>
<dbReference type="GO" id="GO:0004674">
    <property type="term" value="F:protein serine/threonine kinase activity"/>
    <property type="evidence" value="ECO:0007669"/>
    <property type="project" value="UniProtKB-KW"/>
</dbReference>
<dbReference type="PROSITE" id="PS00108">
    <property type="entry name" value="PROTEIN_KINASE_ST"/>
    <property type="match status" value="1"/>
</dbReference>
<keyword evidence="3 6" id="KW-0547">Nucleotide-binding</keyword>
<dbReference type="HOGENOM" id="CLU_000288_81_13_1"/>
<evidence type="ECO:0000313" key="10">
    <source>
        <dbReference type="EMBL" id="KDR71809.1"/>
    </source>
</evidence>
<dbReference type="Proteomes" id="UP000027222">
    <property type="component" value="Unassembled WGS sequence"/>
</dbReference>
<dbReference type="GO" id="GO:0005634">
    <property type="term" value="C:nucleus"/>
    <property type="evidence" value="ECO:0007669"/>
    <property type="project" value="TreeGrafter"/>
</dbReference>